<proteinExistence type="predicted"/>
<accession>A0ACB9RR23</accession>
<organism evidence="1 2">
    <name type="scientific">Melastoma candidum</name>
    <dbReference type="NCBI Taxonomy" id="119954"/>
    <lineage>
        <taxon>Eukaryota</taxon>
        <taxon>Viridiplantae</taxon>
        <taxon>Streptophyta</taxon>
        <taxon>Embryophyta</taxon>
        <taxon>Tracheophyta</taxon>
        <taxon>Spermatophyta</taxon>
        <taxon>Magnoliopsida</taxon>
        <taxon>eudicotyledons</taxon>
        <taxon>Gunneridae</taxon>
        <taxon>Pentapetalae</taxon>
        <taxon>rosids</taxon>
        <taxon>malvids</taxon>
        <taxon>Myrtales</taxon>
        <taxon>Melastomataceae</taxon>
        <taxon>Melastomatoideae</taxon>
        <taxon>Melastomateae</taxon>
        <taxon>Melastoma</taxon>
    </lineage>
</organism>
<comment type="caution">
    <text evidence="1">The sequence shown here is derived from an EMBL/GenBank/DDBJ whole genome shotgun (WGS) entry which is preliminary data.</text>
</comment>
<reference evidence="2" key="1">
    <citation type="journal article" date="2023" name="Front. Plant Sci.">
        <title>Chromosomal-level genome assembly of Melastoma candidum provides insights into trichome evolution.</title>
        <authorList>
            <person name="Zhong Y."/>
            <person name="Wu W."/>
            <person name="Sun C."/>
            <person name="Zou P."/>
            <person name="Liu Y."/>
            <person name="Dai S."/>
            <person name="Zhou R."/>
        </authorList>
    </citation>
    <scope>NUCLEOTIDE SEQUENCE [LARGE SCALE GENOMIC DNA]</scope>
</reference>
<keyword evidence="2" id="KW-1185">Reference proteome</keyword>
<protein>
    <submittedName>
        <fullName evidence="1">Uncharacterized protein</fullName>
    </submittedName>
</protein>
<dbReference type="Proteomes" id="UP001057402">
    <property type="component" value="Chromosome 3"/>
</dbReference>
<evidence type="ECO:0000313" key="1">
    <source>
        <dbReference type="EMBL" id="KAI4381344.1"/>
    </source>
</evidence>
<name>A0ACB9RR23_9MYRT</name>
<gene>
    <name evidence="1" type="ORF">MLD38_007423</name>
</gene>
<evidence type="ECO:0000313" key="2">
    <source>
        <dbReference type="Proteomes" id="UP001057402"/>
    </source>
</evidence>
<dbReference type="EMBL" id="CM042882">
    <property type="protein sequence ID" value="KAI4381344.1"/>
    <property type="molecule type" value="Genomic_DNA"/>
</dbReference>
<sequence>MGMEAQNPLPFAVGIMGNAVSVLVYLVPSMTFYRICKSKTTGEYQCLPYLVALFSSMLWLFYAYLKEDVILLVTINSFGTFVESIYIALFIAYAPRPARILTIKLMLALNVVVYLALVLFSMYLTKGGLRVQVFGWICVTVSVLVFAAPMSIVVRVHKTKSVEYMPIHLSVFLTVGAVTWFFYGYLVHDFCIAIPNVLGFTLGVVQMVVYACYRNAKKVGVVEEEMKVGNIKGVVAMGQTPVEPIEDPIKYVPQKDDSPV</sequence>